<dbReference type="InterPro" id="IPR001382">
    <property type="entry name" value="Glyco_hydro_47"/>
</dbReference>
<dbReference type="GO" id="GO:0005509">
    <property type="term" value="F:calcium ion binding"/>
    <property type="evidence" value="ECO:0007669"/>
    <property type="project" value="InterPro"/>
</dbReference>
<dbReference type="GO" id="GO:0005783">
    <property type="term" value="C:endoplasmic reticulum"/>
    <property type="evidence" value="ECO:0007669"/>
    <property type="project" value="TreeGrafter"/>
</dbReference>
<dbReference type="FunFam" id="1.50.10.10:FF:000055">
    <property type="entry name" value="alpha-1,2-Mannosidase"/>
    <property type="match status" value="1"/>
</dbReference>
<evidence type="ECO:0000256" key="8">
    <source>
        <dbReference type="PIRSR" id="PIRSR601382-3"/>
    </source>
</evidence>
<evidence type="ECO:0000256" key="3">
    <source>
        <dbReference type="ARBA" id="ARBA00007658"/>
    </source>
</evidence>
<dbReference type="Proteomes" id="UP000046393">
    <property type="component" value="Unplaced"/>
</dbReference>
<organism evidence="10 11">
    <name type="scientific">Syphacia muris</name>
    <dbReference type="NCBI Taxonomy" id="451379"/>
    <lineage>
        <taxon>Eukaryota</taxon>
        <taxon>Metazoa</taxon>
        <taxon>Ecdysozoa</taxon>
        <taxon>Nematoda</taxon>
        <taxon>Chromadorea</taxon>
        <taxon>Rhabditida</taxon>
        <taxon>Spirurina</taxon>
        <taxon>Oxyuridomorpha</taxon>
        <taxon>Oxyuroidea</taxon>
        <taxon>Oxyuridae</taxon>
        <taxon>Syphacia</taxon>
    </lineage>
</organism>
<evidence type="ECO:0000256" key="7">
    <source>
        <dbReference type="PIRSR" id="PIRSR601382-2"/>
    </source>
</evidence>
<dbReference type="GO" id="GO:0004571">
    <property type="term" value="F:mannosyl-oligosaccharide 1,2-alpha-mannosidase activity"/>
    <property type="evidence" value="ECO:0007669"/>
    <property type="project" value="InterPro"/>
</dbReference>
<feature type="active site" description="Proton donor" evidence="6">
    <location>
        <position position="105"/>
    </location>
</feature>
<name>A0A0N5AC23_9BILA</name>
<protein>
    <recommendedName>
        <fullName evidence="9">alpha-1,2-Mannosidase</fullName>
        <ecNumber evidence="9">3.2.1.-</ecNumber>
    </recommendedName>
</protein>
<evidence type="ECO:0000256" key="6">
    <source>
        <dbReference type="PIRSR" id="PIRSR601382-1"/>
    </source>
</evidence>
<keyword evidence="10" id="KW-1185">Reference proteome</keyword>
<evidence type="ECO:0000256" key="1">
    <source>
        <dbReference type="ARBA" id="ARBA00001913"/>
    </source>
</evidence>
<dbReference type="GO" id="GO:0005975">
    <property type="term" value="P:carbohydrate metabolic process"/>
    <property type="evidence" value="ECO:0007669"/>
    <property type="project" value="InterPro"/>
</dbReference>
<dbReference type="InterPro" id="IPR036026">
    <property type="entry name" value="Seven-hairpin_glycosidases"/>
</dbReference>
<evidence type="ECO:0000313" key="11">
    <source>
        <dbReference type="WBParaSite" id="SMUV_0000169901-mRNA-1"/>
    </source>
</evidence>
<accession>A0A0N5AC23</accession>
<comment type="pathway">
    <text evidence="2">Protein modification; protein glycosylation.</text>
</comment>
<sequence>MTIPMSHVLHFFTVYRSKYIREMMIYAWNGYRKYAWGKNEVRPIALKPFNQGIFGGASSNMAATIVDALDTLWIMGLREQFDQGRNYVKDYFNVENNKGTVSVFETTIRFIGGFLSAYALTNDTLFIDKSVQVANALLHAFDTETGIPKSTINLATGAISNYGWANGGSSILSEIGTLHLEFVYLSHLTNNSVYEQKVKLIRDHLDKLEKIDGLYPNYISSTTGQWVGKHVSLGAMGDSFYEYLLKSYIHTNDTQALRMYEETVEAILRKMLQKSKGGLSYIGEWRNGIVEHKMGHLACFSVGMFALQSDIECDPENKINCVVFDRFMNLAKELGRTCHESYIRSSTGLGPEMFYFTNDNEAKASVGEFGYILRPEVMEGWFYLWRLTGDSMYKEWMWDAIKSIDKYCKKEGGYAGLTNVYDINEGWDDVQQSFFLAETLKYAYLTFVDKSVLSLDEWVLNSEAHPFPILVHSAKCSNFS</sequence>
<dbReference type="STRING" id="451379.A0A0N5AC23"/>
<dbReference type="InterPro" id="IPR050749">
    <property type="entry name" value="Glycosyl_Hydrolase_47"/>
</dbReference>
<reference evidence="11" key="1">
    <citation type="submission" date="2017-02" db="UniProtKB">
        <authorList>
            <consortium name="WormBaseParasite"/>
        </authorList>
    </citation>
    <scope>IDENTIFICATION</scope>
</reference>
<dbReference type="EC" id="3.2.1.-" evidence="9"/>
<keyword evidence="7" id="KW-0106">Calcium</keyword>
<evidence type="ECO:0000256" key="9">
    <source>
        <dbReference type="RuleBase" id="RU361193"/>
    </source>
</evidence>
<comment type="similarity">
    <text evidence="3 9">Belongs to the glycosyl hydrolase 47 family.</text>
</comment>
<feature type="active site" evidence="6">
    <location>
        <position position="376"/>
    </location>
</feature>
<dbReference type="InterPro" id="IPR012341">
    <property type="entry name" value="6hp_glycosidase-like_sf"/>
</dbReference>
<dbReference type="SUPFAM" id="SSF48225">
    <property type="entry name" value="Seven-hairpin glycosidases"/>
    <property type="match status" value="1"/>
</dbReference>
<dbReference type="Pfam" id="PF01532">
    <property type="entry name" value="Glyco_hydro_47"/>
    <property type="match status" value="1"/>
</dbReference>
<feature type="active site" evidence="6">
    <location>
        <position position="238"/>
    </location>
</feature>
<dbReference type="Gene3D" id="1.50.10.10">
    <property type="match status" value="1"/>
</dbReference>
<feature type="active site" description="Proton donor" evidence="6">
    <location>
        <position position="352"/>
    </location>
</feature>
<dbReference type="PRINTS" id="PR00747">
    <property type="entry name" value="GLYHDRLASE47"/>
</dbReference>
<feature type="disulfide bond" evidence="8">
    <location>
        <begin position="299"/>
        <end position="338"/>
    </location>
</feature>
<evidence type="ECO:0000256" key="4">
    <source>
        <dbReference type="ARBA" id="ARBA00022801"/>
    </source>
</evidence>
<keyword evidence="4 9" id="KW-0378">Hydrolase</keyword>
<keyword evidence="5 8" id="KW-1015">Disulfide bond</keyword>
<dbReference type="AlphaFoldDB" id="A0A0N5AC23"/>
<dbReference type="GO" id="GO:0000139">
    <property type="term" value="C:Golgi membrane"/>
    <property type="evidence" value="ECO:0007669"/>
    <property type="project" value="TreeGrafter"/>
</dbReference>
<proteinExistence type="inferred from homology"/>
<evidence type="ECO:0000256" key="5">
    <source>
        <dbReference type="ARBA" id="ARBA00023157"/>
    </source>
</evidence>
<dbReference type="PANTHER" id="PTHR11742">
    <property type="entry name" value="MANNOSYL-OLIGOSACCHARIDE ALPHA-1,2-MANNOSIDASE-RELATED"/>
    <property type="match status" value="1"/>
</dbReference>
<keyword evidence="9" id="KW-0326">Glycosidase</keyword>
<feature type="binding site" evidence="7">
    <location>
        <position position="462"/>
    </location>
    <ligand>
        <name>Ca(2+)</name>
        <dbReference type="ChEBI" id="CHEBI:29108"/>
    </ligand>
</feature>
<comment type="cofactor">
    <cofactor evidence="1 7">
        <name>Ca(2+)</name>
        <dbReference type="ChEBI" id="CHEBI:29108"/>
    </cofactor>
</comment>
<dbReference type="PANTHER" id="PTHR11742:SF96">
    <property type="entry name" value="MANNOSYL-OLIGOSACCHARIDE 1,2-ALPHA-MANNOSIDASE C52E4.5"/>
    <property type="match status" value="1"/>
</dbReference>
<evidence type="ECO:0000256" key="2">
    <source>
        <dbReference type="ARBA" id="ARBA00004922"/>
    </source>
</evidence>
<keyword evidence="7" id="KW-0479">Metal-binding</keyword>
<dbReference type="WBParaSite" id="SMUV_0000169901-mRNA-1">
    <property type="protein sequence ID" value="SMUV_0000169901-mRNA-1"/>
    <property type="gene ID" value="SMUV_0000169901"/>
</dbReference>
<evidence type="ECO:0000313" key="10">
    <source>
        <dbReference type="Proteomes" id="UP000046393"/>
    </source>
</evidence>